<evidence type="ECO:0000313" key="2">
    <source>
        <dbReference type="EMBL" id="CAG7815954.1"/>
    </source>
</evidence>
<sequence length="99" mass="11217">MLQLLFLVCVFSYQVSVMGEDVSQGNHLVSDSRLSHLAGQLQAILQIDPANKDSDSLEDSWNLLPPKYMIDLYHKYADDKYILDTDPQLTTTIRCILGE</sequence>
<feature type="signal peptide" evidence="1">
    <location>
        <begin position="1"/>
        <end position="19"/>
    </location>
</feature>
<proteinExistence type="predicted"/>
<feature type="chain" id="PRO_5035225809" evidence="1">
    <location>
        <begin position="20"/>
        <end position="99"/>
    </location>
</feature>
<organism evidence="2 3">
    <name type="scientific">Allacma fusca</name>
    <dbReference type="NCBI Taxonomy" id="39272"/>
    <lineage>
        <taxon>Eukaryota</taxon>
        <taxon>Metazoa</taxon>
        <taxon>Ecdysozoa</taxon>
        <taxon>Arthropoda</taxon>
        <taxon>Hexapoda</taxon>
        <taxon>Collembola</taxon>
        <taxon>Symphypleona</taxon>
        <taxon>Sminthuridae</taxon>
        <taxon>Allacma</taxon>
    </lineage>
</organism>
<evidence type="ECO:0000313" key="3">
    <source>
        <dbReference type="Proteomes" id="UP000708208"/>
    </source>
</evidence>
<gene>
    <name evidence="2" type="ORF">AFUS01_LOCUS26599</name>
</gene>
<dbReference type="EMBL" id="CAJVCH010357438">
    <property type="protein sequence ID" value="CAG7815954.1"/>
    <property type="molecule type" value="Genomic_DNA"/>
</dbReference>
<comment type="caution">
    <text evidence="2">The sequence shown here is derived from an EMBL/GenBank/DDBJ whole genome shotgun (WGS) entry which is preliminary data.</text>
</comment>
<protein>
    <submittedName>
        <fullName evidence="2">Uncharacterized protein</fullName>
    </submittedName>
</protein>
<keyword evidence="3" id="KW-1185">Reference proteome</keyword>
<accession>A0A8J2PJC1</accession>
<evidence type="ECO:0000256" key="1">
    <source>
        <dbReference type="SAM" id="SignalP"/>
    </source>
</evidence>
<keyword evidence="1" id="KW-0732">Signal</keyword>
<dbReference type="Proteomes" id="UP000708208">
    <property type="component" value="Unassembled WGS sequence"/>
</dbReference>
<name>A0A8J2PJC1_9HEXA</name>
<reference evidence="2" key="1">
    <citation type="submission" date="2021-06" db="EMBL/GenBank/DDBJ databases">
        <authorList>
            <person name="Hodson N. C."/>
            <person name="Mongue J. A."/>
            <person name="Jaron S. K."/>
        </authorList>
    </citation>
    <scope>NUCLEOTIDE SEQUENCE</scope>
</reference>
<dbReference type="AlphaFoldDB" id="A0A8J2PJC1"/>